<dbReference type="Proteomes" id="UP001648503">
    <property type="component" value="Unassembled WGS sequence"/>
</dbReference>
<sequence length="533" mass="60846">MTTNSTDAVGSGGTGTTTTTPAIETETAALLGTVVETTDTNIRSTLSNPSPIYHWRLFAAALMLKLLLVPSYHSTDFEVHRNWLAITSNRPLDEWYYESTSEWTLDYPPFFAWFEWILSKFALLFDHRMLLLDNLGYSSFETILFQRLTVMATEAIFFAGVIRLLHAMKVPRKNFEMFLALVFLNPGILFVDHIHFQYNAFMYGIQLFSIAFMFEGRHRLGAFLFAVVLNFKHIYLYHAPAYFIYLLSGFCFVGKYRLSLWRLCSLGLIVVSVFLLSFGPFAAHLEQVVSRLFPFKRGLCHAYWAPNFWALYSFTDRVLLKVASITGKVDLGSSASLTRGLVGDSKFSILPAITPFHTVLLTIASQLPILVKLWFNPKPIRFLDAIILCGFGSYMLGWHVHEKAILLVLIPLSFVATNGRYTRPFLIASVAGYYSLFPLLFEPKELVTKVLILSLYSIFSLHFISRESRRFSLNKIEKLYLAGFIPLLVHTELLHPLVFDHQFEFLPRMAVSVYTALGIVYSWIRLYGAALYT</sequence>
<comment type="caution">
    <text evidence="13">The sequence shown here is derived from an EMBL/GenBank/DDBJ whole genome shotgun (WGS) entry which is preliminary data.</text>
</comment>
<accession>A0ABQ8EXJ1</accession>
<feature type="transmembrane region" description="Helical" evidence="11">
    <location>
        <begin position="356"/>
        <end position="375"/>
    </location>
</feature>
<name>A0ABQ8EXJ1_9FUNG</name>
<keyword evidence="6 11" id="KW-0812">Transmembrane</keyword>
<feature type="transmembrane region" description="Helical" evidence="11">
    <location>
        <begin position="148"/>
        <end position="168"/>
    </location>
</feature>
<evidence type="ECO:0000256" key="10">
    <source>
        <dbReference type="ARBA" id="ARBA00047346"/>
    </source>
</evidence>
<proteinExistence type="inferred from homology"/>
<feature type="transmembrane region" description="Helical" evidence="11">
    <location>
        <begin position="479"/>
        <end position="499"/>
    </location>
</feature>
<comment type="pathway">
    <text evidence="2 11">Protein modification; protein glycosylation.</text>
</comment>
<evidence type="ECO:0000256" key="5">
    <source>
        <dbReference type="ARBA" id="ARBA00022679"/>
    </source>
</evidence>
<evidence type="ECO:0000256" key="12">
    <source>
        <dbReference type="SAM" id="MobiDB-lite"/>
    </source>
</evidence>
<gene>
    <name evidence="13" type="ORF">BASA50_010830</name>
</gene>
<evidence type="ECO:0000313" key="14">
    <source>
        <dbReference type="Proteomes" id="UP001648503"/>
    </source>
</evidence>
<keyword evidence="8 11" id="KW-1133">Transmembrane helix</keyword>
<organism evidence="13 14">
    <name type="scientific">Batrachochytrium salamandrivorans</name>
    <dbReference type="NCBI Taxonomy" id="1357716"/>
    <lineage>
        <taxon>Eukaryota</taxon>
        <taxon>Fungi</taxon>
        <taxon>Fungi incertae sedis</taxon>
        <taxon>Chytridiomycota</taxon>
        <taxon>Chytridiomycota incertae sedis</taxon>
        <taxon>Chytridiomycetes</taxon>
        <taxon>Rhizophydiales</taxon>
        <taxon>Rhizophydiales incertae sedis</taxon>
        <taxon>Batrachochytrium</taxon>
    </lineage>
</organism>
<reference evidence="13 14" key="1">
    <citation type="submission" date="2021-02" db="EMBL/GenBank/DDBJ databases">
        <title>Variation within the Batrachochytrium salamandrivorans European outbreak.</title>
        <authorList>
            <person name="Kelly M."/>
            <person name="Pasmans F."/>
            <person name="Shea T.P."/>
            <person name="Munoz J.F."/>
            <person name="Carranza S."/>
            <person name="Cuomo C.A."/>
            <person name="Martel A."/>
        </authorList>
    </citation>
    <scope>NUCLEOTIDE SEQUENCE [LARGE SCALE GENOMIC DNA]</scope>
    <source>
        <strain evidence="13 14">AMFP18/2</strain>
    </source>
</reference>
<keyword evidence="5 11" id="KW-0808">Transferase</keyword>
<evidence type="ECO:0000256" key="11">
    <source>
        <dbReference type="RuleBase" id="RU363110"/>
    </source>
</evidence>
<feature type="transmembrane region" description="Helical" evidence="11">
    <location>
        <begin position="511"/>
        <end position="532"/>
    </location>
</feature>
<dbReference type="EMBL" id="JAFCIX010000527">
    <property type="protein sequence ID" value="KAH6588279.1"/>
    <property type="molecule type" value="Genomic_DNA"/>
</dbReference>
<evidence type="ECO:0000256" key="1">
    <source>
        <dbReference type="ARBA" id="ARBA00004477"/>
    </source>
</evidence>
<evidence type="ECO:0000256" key="3">
    <source>
        <dbReference type="ARBA" id="ARBA00008715"/>
    </source>
</evidence>
<comment type="catalytic activity">
    <reaction evidence="10">
        <text>an alpha-D-Glc-(1-&gt;3)-alpha-D-Man-(1-&gt;2)-alpha-D-Man-(1-&gt;2)-alpha-D-Man-(1-&gt;3)-[alpha-D-Man-(1-&gt;2)-alpha-D-Man-(1-&gt;3)-[alpha-D-Man-(1-&gt;2)-alpha-D-Man-(1-&gt;6)]-alpha-D-Man-(1-&gt;6)]-beta-D-Man-(1-&gt;4)-beta-D-GlcNAc-(1-&gt;4)-alpha-D-GlcNAc-diphospho-di-trans,poly-cis-dolichol + a di-trans,poly-cis-dolichyl beta-D-glucosyl phosphate = an alpha-D-Glc-(1-&gt;3)-alpha-D-Glc-(1-&gt;3)-alpha-D-Man-(1-&gt;2)-alpha-D-Man-(1-&gt;2)-alpha-D-Man-(1-&gt;3)-[alpha-D-Man-(1-&gt;2)-alpha-D-Man-(1-&gt;3)-[alpha-D-Man-(1-&gt;2)-alpha-D-Man-(1-&gt;6)]-alpha-D-Man-(1-&gt;6)]-beta-D-Man-(1-&gt;4)-beta-D-GlcNAc-(1-&gt;4)-alpha-D-GlcNAc-diphospho-di-trans,poly-cis-dolichol + a di-trans,poly-cis-dolichyl phosphate + H(+)</text>
        <dbReference type="Rhea" id="RHEA:31307"/>
        <dbReference type="Rhea" id="RHEA-COMP:19498"/>
        <dbReference type="Rhea" id="RHEA-COMP:19502"/>
        <dbReference type="Rhea" id="RHEA-COMP:19521"/>
        <dbReference type="Rhea" id="RHEA-COMP:19522"/>
        <dbReference type="ChEBI" id="CHEBI:15378"/>
        <dbReference type="ChEBI" id="CHEBI:57525"/>
        <dbReference type="ChEBI" id="CHEBI:57683"/>
        <dbReference type="ChEBI" id="CHEBI:132521"/>
        <dbReference type="ChEBI" id="CHEBI:132522"/>
        <dbReference type="EC" id="2.4.1.265"/>
    </reaction>
    <physiologicalReaction direction="left-to-right" evidence="10">
        <dbReference type="Rhea" id="RHEA:31308"/>
    </physiologicalReaction>
</comment>
<evidence type="ECO:0000256" key="9">
    <source>
        <dbReference type="ARBA" id="ARBA00023136"/>
    </source>
</evidence>
<feature type="transmembrane region" description="Helical" evidence="11">
    <location>
        <begin position="260"/>
        <end position="283"/>
    </location>
</feature>
<feature type="region of interest" description="Disordered" evidence="12">
    <location>
        <begin position="1"/>
        <end position="22"/>
    </location>
</feature>
<evidence type="ECO:0000256" key="6">
    <source>
        <dbReference type="ARBA" id="ARBA00022692"/>
    </source>
</evidence>
<keyword evidence="14" id="KW-1185">Reference proteome</keyword>
<evidence type="ECO:0000256" key="7">
    <source>
        <dbReference type="ARBA" id="ARBA00022824"/>
    </source>
</evidence>
<protein>
    <recommendedName>
        <fullName evidence="11">Alpha-1,3-glucosyltransferase</fullName>
        <ecNumber evidence="11">2.4.1.-</ecNumber>
    </recommendedName>
</protein>
<feature type="transmembrane region" description="Helical" evidence="11">
    <location>
        <begin position="174"/>
        <end position="191"/>
    </location>
</feature>
<feature type="transmembrane region" description="Helical" evidence="11">
    <location>
        <begin position="53"/>
        <end position="73"/>
    </location>
</feature>
<dbReference type="PANTHER" id="PTHR12413:SF2">
    <property type="entry name" value="DOLICHYL PYROPHOSPHATE GLC1MAN9GLCNAC2 ALPHA-1,3-GLUCOSYLTRANSFERASE-RELATED"/>
    <property type="match status" value="1"/>
</dbReference>
<evidence type="ECO:0000256" key="2">
    <source>
        <dbReference type="ARBA" id="ARBA00004922"/>
    </source>
</evidence>
<evidence type="ECO:0000256" key="8">
    <source>
        <dbReference type="ARBA" id="ARBA00022989"/>
    </source>
</evidence>
<dbReference type="Pfam" id="PF03155">
    <property type="entry name" value="Alg6_Alg8"/>
    <property type="match status" value="1"/>
</dbReference>
<keyword evidence="7 11" id="KW-0256">Endoplasmic reticulum</keyword>
<dbReference type="InterPro" id="IPR004856">
    <property type="entry name" value="Glyco_trans_ALG6/ALG8"/>
</dbReference>
<dbReference type="EC" id="2.4.1.-" evidence="11"/>
<comment type="similarity">
    <text evidence="3 11">Belongs to the ALG6/ALG8 glucosyltransferase family.</text>
</comment>
<dbReference type="PANTHER" id="PTHR12413">
    <property type="entry name" value="DOLICHYL GLYCOSYLTRANSFERASE"/>
    <property type="match status" value="1"/>
</dbReference>
<evidence type="ECO:0000313" key="13">
    <source>
        <dbReference type="EMBL" id="KAH6588279.1"/>
    </source>
</evidence>
<comment type="subcellular location">
    <subcellularLocation>
        <location evidence="1 11">Endoplasmic reticulum membrane</location>
        <topology evidence="1 11">Multi-pass membrane protein</topology>
    </subcellularLocation>
</comment>
<evidence type="ECO:0000256" key="4">
    <source>
        <dbReference type="ARBA" id="ARBA00022676"/>
    </source>
</evidence>
<keyword evidence="4 11" id="KW-0328">Glycosyltransferase</keyword>
<feature type="transmembrane region" description="Helical" evidence="11">
    <location>
        <begin position="234"/>
        <end position="253"/>
    </location>
</feature>
<feature type="transmembrane region" description="Helical" evidence="11">
    <location>
        <begin position="421"/>
        <end position="441"/>
    </location>
</feature>
<feature type="transmembrane region" description="Helical" evidence="11">
    <location>
        <begin position="382"/>
        <end position="401"/>
    </location>
</feature>
<keyword evidence="9 11" id="KW-0472">Membrane</keyword>